<evidence type="ECO:0000313" key="2">
    <source>
        <dbReference type="Proteomes" id="UP000179052"/>
    </source>
</evidence>
<protein>
    <submittedName>
        <fullName evidence="1">Uncharacterized protein</fullName>
    </submittedName>
</protein>
<sequence length="117" mass="13315">MRFLTAVILCAENPPAARWRASYRLDASGLPREDVLHFDCKAQGLVLKFLQDHERSRMAAAYFTFARGVFVLVKTKIYKGRDFRAPKTFRYNGAYLSTCGLICQQGSINLRHGHFGL</sequence>
<gene>
    <name evidence="1" type="ORF">A3H71_02965</name>
</gene>
<organism evidence="1 2">
    <name type="scientific">Candidatus Sungbacteria bacterium RIFCSPLOWO2_02_FULL_48_13b</name>
    <dbReference type="NCBI Taxonomy" id="1802283"/>
    <lineage>
        <taxon>Bacteria</taxon>
        <taxon>Candidatus Sungiibacteriota</taxon>
    </lineage>
</organism>
<reference evidence="1 2" key="1">
    <citation type="journal article" date="2016" name="Nat. Commun.">
        <title>Thousands of microbial genomes shed light on interconnected biogeochemical processes in an aquifer system.</title>
        <authorList>
            <person name="Anantharaman K."/>
            <person name="Brown C.T."/>
            <person name="Hug L.A."/>
            <person name="Sharon I."/>
            <person name="Castelle C.J."/>
            <person name="Probst A.J."/>
            <person name="Thomas B.C."/>
            <person name="Singh A."/>
            <person name="Wilkins M.J."/>
            <person name="Karaoz U."/>
            <person name="Brodie E.L."/>
            <person name="Williams K.H."/>
            <person name="Hubbard S.S."/>
            <person name="Banfield J.F."/>
        </authorList>
    </citation>
    <scope>NUCLEOTIDE SEQUENCE [LARGE SCALE GENOMIC DNA]</scope>
</reference>
<dbReference type="Proteomes" id="UP000179052">
    <property type="component" value="Unassembled WGS sequence"/>
</dbReference>
<proteinExistence type="predicted"/>
<accession>A0A1G2LDM0</accession>
<comment type="caution">
    <text evidence="1">The sequence shown here is derived from an EMBL/GenBank/DDBJ whole genome shotgun (WGS) entry which is preliminary data.</text>
</comment>
<dbReference type="AlphaFoldDB" id="A0A1G2LDM0"/>
<name>A0A1G2LDM0_9BACT</name>
<dbReference type="STRING" id="1802283.A3H71_02965"/>
<evidence type="ECO:0000313" key="1">
    <source>
        <dbReference type="EMBL" id="OHA09735.1"/>
    </source>
</evidence>
<dbReference type="EMBL" id="MHQV01000051">
    <property type="protein sequence ID" value="OHA09735.1"/>
    <property type="molecule type" value="Genomic_DNA"/>
</dbReference>